<evidence type="ECO:0000256" key="2">
    <source>
        <dbReference type="ARBA" id="ARBA00022448"/>
    </source>
</evidence>
<dbReference type="Proteomes" id="UP000000268">
    <property type="component" value="Chromosome"/>
</dbReference>
<gene>
    <name evidence="13" type="ordered locus">AM1_2464</name>
</gene>
<dbReference type="InterPro" id="IPR003439">
    <property type="entry name" value="ABC_transporter-like_ATP-bd"/>
</dbReference>
<dbReference type="Gene3D" id="2.60.200.20">
    <property type="match status" value="3"/>
</dbReference>
<feature type="transmembrane region" description="Helical" evidence="10">
    <location>
        <begin position="786"/>
        <end position="807"/>
    </location>
</feature>
<feature type="transmembrane region" description="Helical" evidence="10">
    <location>
        <begin position="676"/>
        <end position="695"/>
    </location>
</feature>
<dbReference type="GO" id="GO:0016020">
    <property type="term" value="C:membrane"/>
    <property type="evidence" value="ECO:0007669"/>
    <property type="project" value="UniProtKB-SubCell"/>
</dbReference>
<evidence type="ECO:0000313" key="14">
    <source>
        <dbReference type="Proteomes" id="UP000000268"/>
    </source>
</evidence>
<dbReference type="RefSeq" id="WP_012162935.1">
    <property type="nucleotide sequence ID" value="NC_009925.1"/>
</dbReference>
<dbReference type="Gene3D" id="3.40.50.300">
    <property type="entry name" value="P-loop containing nucleotide triphosphate hydrolases"/>
    <property type="match status" value="1"/>
</dbReference>
<feature type="transmembrane region" description="Helical" evidence="10">
    <location>
        <begin position="641"/>
        <end position="661"/>
    </location>
</feature>
<dbReference type="PANTHER" id="PTHR48041:SF139">
    <property type="entry name" value="PROTEIN SCARLET"/>
    <property type="match status" value="1"/>
</dbReference>
<evidence type="ECO:0000259" key="12">
    <source>
        <dbReference type="PROSITE" id="PS50893"/>
    </source>
</evidence>
<dbReference type="Pfam" id="PF01061">
    <property type="entry name" value="ABC2_membrane"/>
    <property type="match status" value="1"/>
</dbReference>
<evidence type="ECO:0000259" key="11">
    <source>
        <dbReference type="PROSITE" id="PS50006"/>
    </source>
</evidence>
<dbReference type="PROSITE" id="PS50893">
    <property type="entry name" value="ABC_TRANSPORTER_2"/>
    <property type="match status" value="1"/>
</dbReference>
<dbReference type="GO" id="GO:0016887">
    <property type="term" value="F:ATP hydrolysis activity"/>
    <property type="evidence" value="ECO:0007669"/>
    <property type="project" value="InterPro"/>
</dbReference>
<dbReference type="Pfam" id="PF00498">
    <property type="entry name" value="FHA"/>
    <property type="match status" value="3"/>
</dbReference>
<dbReference type="AlphaFoldDB" id="B0C481"/>
<accession>B0C481</accession>
<dbReference type="CDD" id="cd00060">
    <property type="entry name" value="FHA"/>
    <property type="match status" value="2"/>
</dbReference>
<dbReference type="KEGG" id="amr:AM1_2464"/>
<dbReference type="EMBL" id="CP000828">
    <property type="protein sequence ID" value="ABW27472.1"/>
    <property type="molecule type" value="Genomic_DNA"/>
</dbReference>
<feature type="transmembrane region" description="Helical" evidence="10">
    <location>
        <begin position="716"/>
        <end position="739"/>
    </location>
</feature>
<evidence type="ECO:0000256" key="7">
    <source>
        <dbReference type="ARBA" id="ARBA00023136"/>
    </source>
</evidence>
<dbReference type="SUPFAM" id="SSF52540">
    <property type="entry name" value="P-loop containing nucleoside triphosphate hydrolases"/>
    <property type="match status" value="1"/>
</dbReference>
<dbReference type="Pfam" id="PF00005">
    <property type="entry name" value="ABC_tran"/>
    <property type="match status" value="1"/>
</dbReference>
<keyword evidence="3 10" id="KW-0812">Transmembrane</keyword>
<keyword evidence="14" id="KW-1185">Reference proteome</keyword>
<dbReference type="SUPFAM" id="SSF49879">
    <property type="entry name" value="SMAD/FHA domain"/>
    <property type="match status" value="3"/>
</dbReference>
<dbReference type="GO" id="GO:0140359">
    <property type="term" value="F:ABC-type transporter activity"/>
    <property type="evidence" value="ECO:0007669"/>
    <property type="project" value="InterPro"/>
</dbReference>
<dbReference type="SMART" id="SM00240">
    <property type="entry name" value="FHA"/>
    <property type="match status" value="3"/>
</dbReference>
<keyword evidence="6 10" id="KW-1133">Transmembrane helix</keyword>
<dbReference type="InterPro" id="IPR003593">
    <property type="entry name" value="AAA+_ATPase"/>
</dbReference>
<keyword evidence="8" id="KW-0175">Coiled coil</keyword>
<dbReference type="PROSITE" id="PS50006">
    <property type="entry name" value="FHA_DOMAIN"/>
    <property type="match status" value="2"/>
</dbReference>
<dbReference type="InterPro" id="IPR013525">
    <property type="entry name" value="ABC2_TM"/>
</dbReference>
<sequence length="999" mass="111966">MLNASAQLKVIKEGNDINLVFRLTEAPFSIGKDAKNSLVLWGDTILPYHARIIWHVDHYEIYKSSSSVKLSINGHSSLLNPQKLQIGDEIQIGNNRILFDDVPSTSLIEPEAILPGTVVNQTTCDRILQVTTSQGTKNFPLRKETITVGHHSNCDIFIDCPVIAPLHAHLKWGSDETYTITTLDQTNKLFFAGQSIQEKVLKNGDCFSISNQVILSFHQVLPESEAIEKFETLELRDLKQLTFGRDPENTHVIDHPVVSRFHTQIISKEGSWFVEDLHSSNGTFVDGQQIRSQQPLHPGSTIRIGPYQFVFNFDEILVQQNESGNLRLDAVHLTKVAGKHNNNVLLNDISLSILPQEFVAIVGGSGAGKSTLMDALNGLRPATSGSVLVNEQDLYKNFNLYRTELGYVPQDDIIHRELTVNQALDYAARLRLPADVNRAERKQQIQAVITDLELIGKEKLRVRSLSGGQRKRVSMGVELLTKPSLFFLDEATSGLDPGTETSMMKLLRRLADQGRTILLITHATKNVMFCDLVVFLAKGGRIAYLGPPTDALSYFGVQDFDEIYAKVENDQTPEAWEHQFRQSKHYQKYIRKRQAGLPVAVETPKTSKTKPSKPKSNHISAWRQFSILLQRNLTILRQDRASLILMLALSPILGLLDFVMWKRTMFDTTEGEPGQVFTLLFVTVLTAVMVGSLAMMREIVKEREIYRRERMIGLQILPYVFSKVWLSILIALYQAAIFLLTKMIAVSIPIDGNSLVQMFFTLFLATLGGMIMGLFVSALAPNQSVAPLLTILFLLPQITFSGAIMPLEALGAPGQVLSQITLTRWSYESLISLSGVGQDIADDPCWQLSEAERQDLSDSKKEQCKCLGPAMFESCTFPALRREYDPAVDQPQPAKPVDPGSPPKLTAENQLTYDDLIQDYNKKVDTYRQDLDDWQDQFSDWRKKRGTAISSAELLVGRFHEEVGSAFAIDVGKHWLKLGGIMMGMLSFILVILKQQDVI</sequence>
<dbReference type="PANTHER" id="PTHR48041">
    <property type="entry name" value="ABC TRANSPORTER G FAMILY MEMBER 28"/>
    <property type="match status" value="1"/>
</dbReference>
<dbReference type="eggNOG" id="COG1131">
    <property type="taxonomic scope" value="Bacteria"/>
</dbReference>
<dbReference type="InterPro" id="IPR000253">
    <property type="entry name" value="FHA_dom"/>
</dbReference>
<feature type="coiled-coil region" evidence="8">
    <location>
        <begin position="917"/>
        <end position="944"/>
    </location>
</feature>
<dbReference type="OrthoDB" id="151099at2"/>
<dbReference type="PROSITE" id="PS00211">
    <property type="entry name" value="ABC_TRANSPORTER_1"/>
    <property type="match status" value="1"/>
</dbReference>
<organism evidence="13 14">
    <name type="scientific">Acaryochloris marina (strain MBIC 11017)</name>
    <dbReference type="NCBI Taxonomy" id="329726"/>
    <lineage>
        <taxon>Bacteria</taxon>
        <taxon>Bacillati</taxon>
        <taxon>Cyanobacteriota</taxon>
        <taxon>Cyanophyceae</taxon>
        <taxon>Acaryochloridales</taxon>
        <taxon>Acaryochloridaceae</taxon>
        <taxon>Acaryochloris</taxon>
    </lineage>
</organism>
<evidence type="ECO:0000313" key="13">
    <source>
        <dbReference type="EMBL" id="ABW27472.1"/>
    </source>
</evidence>
<keyword evidence="4" id="KW-0547">Nucleotide-binding</keyword>
<feature type="compositionally biased region" description="Pro residues" evidence="9">
    <location>
        <begin position="893"/>
        <end position="902"/>
    </location>
</feature>
<protein>
    <submittedName>
        <fullName evidence="13">ABC transporter, ATP-binding protein</fullName>
    </submittedName>
</protein>
<feature type="region of interest" description="Disordered" evidence="9">
    <location>
        <begin position="886"/>
        <end position="905"/>
    </location>
</feature>
<dbReference type="HOGENOM" id="CLU_012042_0_0_3"/>
<feature type="domain" description="FHA" evidence="11">
    <location>
        <begin position="241"/>
        <end position="290"/>
    </location>
</feature>
<dbReference type="eggNOG" id="COG0842">
    <property type="taxonomic scope" value="Bacteria"/>
</dbReference>
<keyword evidence="2" id="KW-0813">Transport</keyword>
<evidence type="ECO:0000256" key="3">
    <source>
        <dbReference type="ARBA" id="ARBA00022692"/>
    </source>
</evidence>
<comment type="subcellular location">
    <subcellularLocation>
        <location evidence="1">Membrane</location>
        <topology evidence="1">Multi-pass membrane protein</topology>
    </subcellularLocation>
</comment>
<dbReference type="SMART" id="SM00382">
    <property type="entry name" value="AAA"/>
    <property type="match status" value="1"/>
</dbReference>
<dbReference type="FunFam" id="3.40.50.300:FF:000474">
    <property type="entry name" value="Putative ABC transporter ATP-binding subunit"/>
    <property type="match status" value="1"/>
</dbReference>
<evidence type="ECO:0000256" key="9">
    <source>
        <dbReference type="SAM" id="MobiDB-lite"/>
    </source>
</evidence>
<dbReference type="STRING" id="329726.AM1_2464"/>
<name>B0C481_ACAM1</name>
<evidence type="ECO:0000256" key="6">
    <source>
        <dbReference type="ARBA" id="ARBA00022989"/>
    </source>
</evidence>
<dbReference type="InterPro" id="IPR027417">
    <property type="entry name" value="P-loop_NTPase"/>
</dbReference>
<keyword evidence="5 13" id="KW-0067">ATP-binding</keyword>
<dbReference type="InterPro" id="IPR050352">
    <property type="entry name" value="ABCG_transporters"/>
</dbReference>
<feature type="transmembrane region" description="Helical" evidence="10">
    <location>
        <begin position="759"/>
        <end position="779"/>
    </location>
</feature>
<dbReference type="InterPro" id="IPR017871">
    <property type="entry name" value="ABC_transporter-like_CS"/>
</dbReference>
<evidence type="ECO:0000256" key="5">
    <source>
        <dbReference type="ARBA" id="ARBA00022840"/>
    </source>
</evidence>
<dbReference type="eggNOG" id="COG1716">
    <property type="taxonomic scope" value="Bacteria"/>
</dbReference>
<evidence type="ECO:0000256" key="10">
    <source>
        <dbReference type="SAM" id="Phobius"/>
    </source>
</evidence>
<keyword evidence="7 10" id="KW-0472">Membrane</keyword>
<feature type="domain" description="ABC transporter" evidence="12">
    <location>
        <begin position="326"/>
        <end position="564"/>
    </location>
</feature>
<evidence type="ECO:0000256" key="4">
    <source>
        <dbReference type="ARBA" id="ARBA00022741"/>
    </source>
</evidence>
<evidence type="ECO:0000256" key="8">
    <source>
        <dbReference type="SAM" id="Coils"/>
    </source>
</evidence>
<feature type="domain" description="FHA" evidence="11">
    <location>
        <begin position="146"/>
        <end position="196"/>
    </location>
</feature>
<evidence type="ECO:0000256" key="1">
    <source>
        <dbReference type="ARBA" id="ARBA00004141"/>
    </source>
</evidence>
<reference evidence="13 14" key="1">
    <citation type="journal article" date="2008" name="Proc. Natl. Acad. Sci. U.S.A.">
        <title>Niche adaptation and genome expansion in the chlorophyll d-producing cyanobacterium Acaryochloris marina.</title>
        <authorList>
            <person name="Swingley W.D."/>
            <person name="Chen M."/>
            <person name="Cheung P.C."/>
            <person name="Conrad A.L."/>
            <person name="Dejesa L.C."/>
            <person name="Hao J."/>
            <person name="Honchak B.M."/>
            <person name="Karbach L.E."/>
            <person name="Kurdoglu A."/>
            <person name="Lahiri S."/>
            <person name="Mastrian S.D."/>
            <person name="Miyashita H."/>
            <person name="Page L."/>
            <person name="Ramakrishna P."/>
            <person name="Satoh S."/>
            <person name="Sattley W.M."/>
            <person name="Shimada Y."/>
            <person name="Taylor H.L."/>
            <person name="Tomo T."/>
            <person name="Tsuchiya T."/>
            <person name="Wang Z.T."/>
            <person name="Raymond J."/>
            <person name="Mimuro M."/>
            <person name="Blankenship R.E."/>
            <person name="Touchman J.W."/>
        </authorList>
    </citation>
    <scope>NUCLEOTIDE SEQUENCE [LARGE SCALE GENOMIC DNA]</scope>
    <source>
        <strain evidence="14">MBIC 11017</strain>
    </source>
</reference>
<dbReference type="InterPro" id="IPR008984">
    <property type="entry name" value="SMAD_FHA_dom_sf"/>
</dbReference>
<proteinExistence type="predicted"/>
<dbReference type="GO" id="GO:0005524">
    <property type="term" value="F:ATP binding"/>
    <property type="evidence" value="ECO:0007669"/>
    <property type="project" value="UniProtKB-KW"/>
</dbReference>